<organism evidence="1 2">
    <name type="scientific">Knufia fluminis</name>
    <dbReference type="NCBI Taxonomy" id="191047"/>
    <lineage>
        <taxon>Eukaryota</taxon>
        <taxon>Fungi</taxon>
        <taxon>Dikarya</taxon>
        <taxon>Ascomycota</taxon>
        <taxon>Pezizomycotina</taxon>
        <taxon>Eurotiomycetes</taxon>
        <taxon>Chaetothyriomycetidae</taxon>
        <taxon>Chaetothyriales</taxon>
        <taxon>Trichomeriaceae</taxon>
        <taxon>Knufia</taxon>
    </lineage>
</organism>
<accession>A0AAN8ELJ8</accession>
<evidence type="ECO:0000313" key="1">
    <source>
        <dbReference type="EMBL" id="KAK5954098.1"/>
    </source>
</evidence>
<proteinExistence type="predicted"/>
<dbReference type="Proteomes" id="UP001316803">
    <property type="component" value="Unassembled WGS sequence"/>
</dbReference>
<dbReference type="EMBL" id="JAKLMC020000009">
    <property type="protein sequence ID" value="KAK5954098.1"/>
    <property type="molecule type" value="Genomic_DNA"/>
</dbReference>
<sequence length="316" mass="36078">MPTVEVRVPVIRTSTKRRAIAGSQAPAASGRDYLSVLPLELQTMIYKYLIGSSSGKVSCDKYEQTDAGDSVSATQRSERLKPHTRELSSAFKVKYHLPGSASPSILLVSRRIHDGALPLYQKICFKRIEAPPEVFHCFPDLVPALQYEDVEIAFMNIGSRGSKLRLRFNWEDVPFLHSVDNQAYSNLKHLVLVTDTDKECEDRFPKSVRPFRSFETWYTADGNIIKGEPTGDLKLYVEMRYDGERESREGSGLQVATTKCLRMQVHKWQQWVRTGYLTSIFPLNGKLLTEERRKYEWVDDGSGMKLREQRYEGGLS</sequence>
<evidence type="ECO:0000313" key="2">
    <source>
        <dbReference type="Proteomes" id="UP001316803"/>
    </source>
</evidence>
<name>A0AAN8ELJ8_9EURO</name>
<reference evidence="1 2" key="1">
    <citation type="submission" date="2022-12" db="EMBL/GenBank/DDBJ databases">
        <title>Genomic features and morphological characterization of a novel Knufia sp. strain isolated from spacecraft assembly facility.</title>
        <authorList>
            <person name="Teixeira M."/>
            <person name="Chander A.M."/>
            <person name="Stajich J.E."/>
            <person name="Venkateswaran K."/>
        </authorList>
    </citation>
    <scope>NUCLEOTIDE SEQUENCE [LARGE SCALE GENOMIC DNA]</scope>
    <source>
        <strain evidence="1 2">FJI-L2-BK-P2</strain>
    </source>
</reference>
<dbReference type="AlphaFoldDB" id="A0AAN8ELJ8"/>
<protein>
    <submittedName>
        <fullName evidence="1">Uncharacterized protein</fullName>
    </submittedName>
</protein>
<gene>
    <name evidence="1" type="ORF">OHC33_004670</name>
</gene>
<comment type="caution">
    <text evidence="1">The sequence shown here is derived from an EMBL/GenBank/DDBJ whole genome shotgun (WGS) entry which is preliminary data.</text>
</comment>
<keyword evidence="2" id="KW-1185">Reference proteome</keyword>